<accession>A0A1G6B0N8</accession>
<evidence type="ECO:0000256" key="2">
    <source>
        <dbReference type="SAM" id="SignalP"/>
    </source>
</evidence>
<gene>
    <name evidence="3" type="ORF">SAMN02927930_00577</name>
</gene>
<keyword evidence="2" id="KW-0732">Signal</keyword>
<organism evidence="3 4">
    <name type="scientific">Pseudidiomarina indica</name>
    <dbReference type="NCBI Taxonomy" id="1159017"/>
    <lineage>
        <taxon>Bacteria</taxon>
        <taxon>Pseudomonadati</taxon>
        <taxon>Pseudomonadota</taxon>
        <taxon>Gammaproteobacteria</taxon>
        <taxon>Alteromonadales</taxon>
        <taxon>Idiomarinaceae</taxon>
        <taxon>Pseudidiomarina</taxon>
    </lineage>
</organism>
<dbReference type="SUPFAM" id="SSF56935">
    <property type="entry name" value="Porins"/>
    <property type="match status" value="1"/>
</dbReference>
<keyword evidence="4" id="KW-1185">Reference proteome</keyword>
<dbReference type="Proteomes" id="UP000199626">
    <property type="component" value="Unassembled WGS sequence"/>
</dbReference>
<reference evidence="4" key="1">
    <citation type="submission" date="2016-10" db="EMBL/GenBank/DDBJ databases">
        <authorList>
            <person name="Varghese N."/>
            <person name="Submissions S."/>
        </authorList>
    </citation>
    <scope>NUCLEOTIDE SEQUENCE [LARGE SCALE GENOMIC DNA]</scope>
    <source>
        <strain evidence="4">CGMCC 1.10824</strain>
    </source>
</reference>
<evidence type="ECO:0000313" key="3">
    <source>
        <dbReference type="EMBL" id="SDB14142.1"/>
    </source>
</evidence>
<evidence type="ECO:0000256" key="1">
    <source>
        <dbReference type="SAM" id="Coils"/>
    </source>
</evidence>
<dbReference type="EMBL" id="FMXN01000002">
    <property type="protein sequence ID" value="SDB14142.1"/>
    <property type="molecule type" value="Genomic_DNA"/>
</dbReference>
<sequence>MMVKLSCAVTVAVSLAVTSVAAQELSTEEELKVLLEQIEALKQRVVELEQQVVARQKVQGETLEARVEQLEEEVQTAQNPPIRIGGAVRAQYVWADYDQPAKDRGGDFVFDLFRIDFNGEIGDVILSAQYRWFQYMDVVQHAWVGYNFTEQWQGQLGVTKVPFGNHPYNANNYFFSSNFYVGLEDDHDLGAKLLYRGDDWDFDIAFFKNDELGGANSGASSKADRYAYDPVGIRLVGEDLYDAPIQAAAEANSWALRGAHKWLFDEQRAAEFGASLQWGKMNDGLTNIGERTAWALHGVYQHDRWTLMGQVSEYDYDLDRLNRGIVVGAYAYYDTIPSKARLYTANVAYQLPVSLGPITDLTFYNDFSLMTNKRYYDKDTLMNVLGVAVAAGGLYTYFDLVIARNQPFIGGSMSGESDDTNTRLNINIGYYF</sequence>
<feature type="chain" id="PRO_5011562720" description="Phosphate-selective porin O and P" evidence="2">
    <location>
        <begin position="23"/>
        <end position="432"/>
    </location>
</feature>
<proteinExistence type="predicted"/>
<feature type="signal peptide" evidence="2">
    <location>
        <begin position="1"/>
        <end position="22"/>
    </location>
</feature>
<evidence type="ECO:0008006" key="5">
    <source>
        <dbReference type="Google" id="ProtNLM"/>
    </source>
</evidence>
<dbReference type="STRING" id="1159017.SAMN02927930_00577"/>
<evidence type="ECO:0000313" key="4">
    <source>
        <dbReference type="Proteomes" id="UP000199626"/>
    </source>
</evidence>
<dbReference type="RefSeq" id="WP_233340085.1">
    <property type="nucleotide sequence ID" value="NZ_FMXN01000002.1"/>
</dbReference>
<protein>
    <recommendedName>
        <fullName evidence="5">Phosphate-selective porin O and P</fullName>
    </recommendedName>
</protein>
<keyword evidence="1" id="KW-0175">Coiled coil</keyword>
<dbReference type="AlphaFoldDB" id="A0A1G6B0N8"/>
<name>A0A1G6B0N8_9GAMM</name>
<feature type="coiled-coil region" evidence="1">
    <location>
        <begin position="24"/>
        <end position="80"/>
    </location>
</feature>